<evidence type="ECO:0000313" key="1">
    <source>
        <dbReference type="EMBL" id="KIH98966.1"/>
    </source>
</evidence>
<dbReference type="EMBL" id="JROO01000017">
    <property type="protein sequence ID" value="KIH98966.1"/>
    <property type="molecule type" value="Genomic_DNA"/>
</dbReference>
<comment type="caution">
    <text evidence="1">The sequence shown here is derived from an EMBL/GenBank/DDBJ whole genome shotgun (WGS) entry which is preliminary data.</text>
</comment>
<organism evidence="1 2">
    <name type="scientific">Streptomonospora alba</name>
    <dbReference type="NCBI Taxonomy" id="183763"/>
    <lineage>
        <taxon>Bacteria</taxon>
        <taxon>Bacillati</taxon>
        <taxon>Actinomycetota</taxon>
        <taxon>Actinomycetes</taxon>
        <taxon>Streptosporangiales</taxon>
        <taxon>Nocardiopsidaceae</taxon>
        <taxon>Streptomonospora</taxon>
    </lineage>
</organism>
<dbReference type="RefSeq" id="WP_040272629.1">
    <property type="nucleotide sequence ID" value="NZ_JROO01000017.1"/>
</dbReference>
<dbReference type="AlphaFoldDB" id="A0A0C2JC28"/>
<dbReference type="STRING" id="183763.LP52_09720"/>
<reference evidence="2" key="1">
    <citation type="journal article" date="2015" name="Chem. Biol.">
        <title>Structure, bioactivity, and resistance mechanism of streptomonomicin, an unusual lasso Peptide from an understudied halophilic actinomycete.</title>
        <authorList>
            <person name="Metelev M."/>
            <person name="Tietz J.I."/>
            <person name="Melby J.O."/>
            <person name="Blair P.M."/>
            <person name="Zhu L."/>
            <person name="Livnat I."/>
            <person name="Severinov K."/>
            <person name="Mitchell D.A."/>
        </authorList>
    </citation>
    <scope>NUCLEOTIDE SEQUENCE [LARGE SCALE GENOMIC DNA]</scope>
    <source>
        <strain evidence="2">YIM 90003</strain>
    </source>
</reference>
<name>A0A0C2JC28_9ACTN</name>
<sequence>MSHPIDDTEQLIANAEEELPPPTRSRLIAKLRKGAHIDDASRDLGVSPQRVFSAARILTTFGDQLDATLTAERDPDLPHGTLTAYNKRCRCPQCRGAVNRRL</sequence>
<dbReference type="Proteomes" id="UP000031675">
    <property type="component" value="Unassembled WGS sequence"/>
</dbReference>
<accession>A0A0C2JC28</accession>
<keyword evidence="2" id="KW-1185">Reference proteome</keyword>
<protein>
    <submittedName>
        <fullName evidence="1">Uncharacterized protein</fullName>
    </submittedName>
</protein>
<dbReference type="OrthoDB" id="3428907at2"/>
<proteinExistence type="predicted"/>
<gene>
    <name evidence="1" type="ORF">LP52_09720</name>
</gene>
<evidence type="ECO:0000313" key="2">
    <source>
        <dbReference type="Proteomes" id="UP000031675"/>
    </source>
</evidence>